<sequence>MNQIVLFPDRVIGESQVGQPVVSEQLPAIEHESGFH</sequence>
<dbReference type="AlphaFoldDB" id="A0A1I3LFM2"/>
<gene>
    <name evidence="1" type="ORF">SAMN05444682_1061</name>
</gene>
<reference evidence="1 2" key="1">
    <citation type="submission" date="2016-10" db="EMBL/GenBank/DDBJ databases">
        <authorList>
            <person name="de Groot N.N."/>
        </authorList>
    </citation>
    <scope>NUCLEOTIDE SEQUENCE [LARGE SCALE GENOMIC DNA]</scope>
    <source>
        <strain evidence="1 2">RK1</strain>
    </source>
</reference>
<dbReference type="EMBL" id="FOQO01000006">
    <property type="protein sequence ID" value="SFI83330.1"/>
    <property type="molecule type" value="Genomic_DNA"/>
</dbReference>
<keyword evidence="2" id="KW-1185">Reference proteome</keyword>
<evidence type="ECO:0000313" key="1">
    <source>
        <dbReference type="EMBL" id="SFI83330.1"/>
    </source>
</evidence>
<dbReference type="Proteomes" id="UP000198670">
    <property type="component" value="Unassembled WGS sequence"/>
</dbReference>
<name>A0A1I3LFM2_9SPHI</name>
<protein>
    <submittedName>
        <fullName evidence="1">Uncharacterized protein</fullName>
    </submittedName>
</protein>
<feature type="non-terminal residue" evidence="1">
    <location>
        <position position="36"/>
    </location>
</feature>
<organism evidence="1 2">
    <name type="scientific">Parapedobacter indicus</name>
    <dbReference type="NCBI Taxonomy" id="1477437"/>
    <lineage>
        <taxon>Bacteria</taxon>
        <taxon>Pseudomonadati</taxon>
        <taxon>Bacteroidota</taxon>
        <taxon>Sphingobacteriia</taxon>
        <taxon>Sphingobacteriales</taxon>
        <taxon>Sphingobacteriaceae</taxon>
        <taxon>Parapedobacter</taxon>
    </lineage>
</organism>
<evidence type="ECO:0000313" key="2">
    <source>
        <dbReference type="Proteomes" id="UP000198670"/>
    </source>
</evidence>
<proteinExistence type="predicted"/>
<accession>A0A1I3LFM2</accession>